<evidence type="ECO:0000313" key="2">
    <source>
        <dbReference type="Proteomes" id="UP000184315"/>
    </source>
</evidence>
<dbReference type="Proteomes" id="UP000184315">
    <property type="component" value="Unassembled WGS sequence"/>
</dbReference>
<proteinExistence type="predicted"/>
<dbReference type="AlphaFoldDB" id="A0A1J1LGT0"/>
<name>A0A1J1LGT0_9CYAN</name>
<accession>A0A1J1LGT0</accession>
<dbReference type="EMBL" id="CZDF01000132">
    <property type="protein sequence ID" value="CUR31414.1"/>
    <property type="molecule type" value="Genomic_DNA"/>
</dbReference>
<reference evidence="2" key="1">
    <citation type="submission" date="2015-10" db="EMBL/GenBank/DDBJ databases">
        <authorList>
            <person name="Regsiter A."/>
            <person name="william w."/>
        </authorList>
    </citation>
    <scope>NUCLEOTIDE SEQUENCE [LARGE SCALE GENOMIC DNA]</scope>
</reference>
<protein>
    <submittedName>
        <fullName evidence="1">Uncharacterized protein</fullName>
    </submittedName>
</protein>
<keyword evidence="2" id="KW-1185">Reference proteome</keyword>
<sequence>MIKIYAKPGLIDFNQLLSPVKIYIQIVTKFSTMKSFTDKYLFLLS</sequence>
<gene>
    <name evidence="1" type="ORF">PL9214291005</name>
</gene>
<evidence type="ECO:0000313" key="1">
    <source>
        <dbReference type="EMBL" id="CUR31414.1"/>
    </source>
</evidence>
<organism evidence="1 2">
    <name type="scientific">Planktothrix tepida PCC 9214</name>
    <dbReference type="NCBI Taxonomy" id="671072"/>
    <lineage>
        <taxon>Bacteria</taxon>
        <taxon>Bacillati</taxon>
        <taxon>Cyanobacteriota</taxon>
        <taxon>Cyanophyceae</taxon>
        <taxon>Oscillatoriophycideae</taxon>
        <taxon>Oscillatoriales</taxon>
        <taxon>Microcoleaceae</taxon>
        <taxon>Planktothrix</taxon>
    </lineage>
</organism>
<dbReference type="STRING" id="671072.PL9214291005"/>